<evidence type="ECO:0000256" key="1">
    <source>
        <dbReference type="SAM" id="MobiDB-lite"/>
    </source>
</evidence>
<sequence length="196" mass="22299">MKKILFYSFIIVLLLLSACSFLKPSTSERAENPQNAKIKSNLDTQTPAATPTPAPASLPNLVPSKEELLEQGSAKADTFYLELLIQNYEQTLIDAINNNDFSLVEPSLISESNLYNSQKQLISNLNVKKIKEELIEYTIKDIKIDKKSNEYQIYVEEKISITYPNRTDSETKEFKWVYTAVLDKGVVGLKDVNEWK</sequence>
<dbReference type="Proteomes" id="UP000293142">
    <property type="component" value="Unassembled WGS sequence"/>
</dbReference>
<dbReference type="Pfam" id="PF22819">
    <property type="entry name" value="TcaA_5th"/>
    <property type="match status" value="1"/>
</dbReference>
<accession>A0A4Q9DIT5</accession>
<protein>
    <recommendedName>
        <fullName evidence="2">TcaA protein NTF2-like domain-containing protein</fullName>
    </recommendedName>
</protein>
<proteinExistence type="predicted"/>
<feature type="domain" description="TcaA protein NTF2-like" evidence="2">
    <location>
        <begin position="83"/>
        <end position="185"/>
    </location>
</feature>
<dbReference type="EMBL" id="SIRE01000027">
    <property type="protein sequence ID" value="TBL71226.1"/>
    <property type="molecule type" value="Genomic_DNA"/>
</dbReference>
<keyword evidence="4" id="KW-1185">Reference proteome</keyword>
<reference evidence="3 4" key="1">
    <citation type="submission" date="2019-02" db="EMBL/GenBank/DDBJ databases">
        <title>Paenibacillus sp. nov., isolated from surface-sterilized tissue of Thalictrum simplex L.</title>
        <authorList>
            <person name="Tuo L."/>
        </authorList>
    </citation>
    <scope>NUCLEOTIDE SEQUENCE [LARGE SCALE GENOMIC DNA]</scope>
    <source>
        <strain evidence="3 4">N2SHLJ1</strain>
    </source>
</reference>
<feature type="compositionally biased region" description="Polar residues" evidence="1">
    <location>
        <begin position="32"/>
        <end position="43"/>
    </location>
</feature>
<dbReference type="OrthoDB" id="1682769at2"/>
<feature type="region of interest" description="Disordered" evidence="1">
    <location>
        <begin position="30"/>
        <end position="60"/>
    </location>
</feature>
<name>A0A4Q9DIT5_9BACL</name>
<gene>
    <name evidence="3" type="ORF">EYB31_31125</name>
</gene>
<organism evidence="3 4">
    <name type="scientific">Paenibacillus thalictri</name>
    <dbReference type="NCBI Taxonomy" id="2527873"/>
    <lineage>
        <taxon>Bacteria</taxon>
        <taxon>Bacillati</taxon>
        <taxon>Bacillota</taxon>
        <taxon>Bacilli</taxon>
        <taxon>Bacillales</taxon>
        <taxon>Paenibacillaceae</taxon>
        <taxon>Paenibacillus</taxon>
    </lineage>
</organism>
<evidence type="ECO:0000259" key="2">
    <source>
        <dbReference type="Pfam" id="PF22819"/>
    </source>
</evidence>
<evidence type="ECO:0000313" key="4">
    <source>
        <dbReference type="Proteomes" id="UP000293142"/>
    </source>
</evidence>
<dbReference type="PROSITE" id="PS51257">
    <property type="entry name" value="PROKAR_LIPOPROTEIN"/>
    <property type="match status" value="1"/>
</dbReference>
<comment type="caution">
    <text evidence="3">The sequence shown here is derived from an EMBL/GenBank/DDBJ whole genome shotgun (WGS) entry which is preliminary data.</text>
</comment>
<dbReference type="RefSeq" id="WP_131017405.1">
    <property type="nucleotide sequence ID" value="NZ_SIRE01000027.1"/>
</dbReference>
<dbReference type="InterPro" id="IPR054528">
    <property type="entry name" value="TcaA_5th"/>
</dbReference>
<dbReference type="AlphaFoldDB" id="A0A4Q9DIT5"/>
<evidence type="ECO:0000313" key="3">
    <source>
        <dbReference type="EMBL" id="TBL71226.1"/>
    </source>
</evidence>